<evidence type="ECO:0000313" key="3">
    <source>
        <dbReference type="Proteomes" id="UP000572051"/>
    </source>
</evidence>
<accession>A0A7Z0EJ81</accession>
<protein>
    <recommendedName>
        <fullName evidence="4">RNA polymerase sigma-70 factor, ECF subfamily</fullName>
    </recommendedName>
</protein>
<feature type="region of interest" description="Disordered" evidence="1">
    <location>
        <begin position="1"/>
        <end position="33"/>
    </location>
</feature>
<dbReference type="AlphaFoldDB" id="A0A7Z0EJ81"/>
<gene>
    <name evidence="2" type="ORF">HNR10_000770</name>
</gene>
<sequence>MGDQTTDPAGAGRRSGVALTVGPTVVNGHPAPAVRVDGEMDGVIAVRVEDDRITGLYYVRDPEKPTRVGQETPLSLR</sequence>
<comment type="caution">
    <text evidence="2">The sequence shown here is derived from an EMBL/GenBank/DDBJ whole genome shotgun (WGS) entry which is preliminary data.</text>
</comment>
<dbReference type="RefSeq" id="WP_218897609.1">
    <property type="nucleotide sequence ID" value="NZ_JACCFS010000001.1"/>
</dbReference>
<dbReference type="EMBL" id="JACCFS010000001">
    <property type="protein sequence ID" value="NYJ32889.1"/>
    <property type="molecule type" value="Genomic_DNA"/>
</dbReference>
<evidence type="ECO:0000313" key="2">
    <source>
        <dbReference type="EMBL" id="NYJ32889.1"/>
    </source>
</evidence>
<keyword evidence="3" id="KW-1185">Reference proteome</keyword>
<name>A0A7Z0EJ81_9ACTN</name>
<organism evidence="2 3">
    <name type="scientific">Nocardiopsis aegyptia</name>
    <dbReference type="NCBI Taxonomy" id="220378"/>
    <lineage>
        <taxon>Bacteria</taxon>
        <taxon>Bacillati</taxon>
        <taxon>Actinomycetota</taxon>
        <taxon>Actinomycetes</taxon>
        <taxon>Streptosporangiales</taxon>
        <taxon>Nocardiopsidaceae</taxon>
        <taxon>Nocardiopsis</taxon>
    </lineage>
</organism>
<evidence type="ECO:0000256" key="1">
    <source>
        <dbReference type="SAM" id="MobiDB-lite"/>
    </source>
</evidence>
<evidence type="ECO:0008006" key="4">
    <source>
        <dbReference type="Google" id="ProtNLM"/>
    </source>
</evidence>
<proteinExistence type="predicted"/>
<reference evidence="2 3" key="1">
    <citation type="submission" date="2020-07" db="EMBL/GenBank/DDBJ databases">
        <title>Sequencing the genomes of 1000 actinobacteria strains.</title>
        <authorList>
            <person name="Klenk H.-P."/>
        </authorList>
    </citation>
    <scope>NUCLEOTIDE SEQUENCE [LARGE SCALE GENOMIC DNA]</scope>
    <source>
        <strain evidence="2 3">DSM 44442</strain>
    </source>
</reference>
<dbReference type="Proteomes" id="UP000572051">
    <property type="component" value="Unassembled WGS sequence"/>
</dbReference>